<gene>
    <name evidence="2" type="ORF">M0L20_10600</name>
</gene>
<dbReference type="Gene3D" id="3.90.550.10">
    <property type="entry name" value="Spore Coat Polysaccharide Biosynthesis Protein SpsA, Chain A"/>
    <property type="match status" value="1"/>
</dbReference>
<dbReference type="Pfam" id="PF00535">
    <property type="entry name" value="Glycos_transf_2"/>
    <property type="match status" value="1"/>
</dbReference>
<dbReference type="RefSeq" id="WP_248476896.1">
    <property type="nucleotide sequence ID" value="NZ_JALPRF010000002.1"/>
</dbReference>
<reference evidence="2 3" key="1">
    <citation type="submission" date="2022-04" db="EMBL/GenBank/DDBJ databases">
        <title>Spirosoma sp. strain RP8 genome sequencing and assembly.</title>
        <authorList>
            <person name="Jung Y."/>
        </authorList>
    </citation>
    <scope>NUCLEOTIDE SEQUENCE [LARGE SCALE GENOMIC DNA]</scope>
    <source>
        <strain evidence="2 3">RP8</strain>
    </source>
</reference>
<name>A0ABT0HJG6_9BACT</name>
<dbReference type="PANTHER" id="PTHR22916:SF3">
    <property type="entry name" value="UDP-GLCNAC:BETAGAL BETA-1,3-N-ACETYLGLUCOSAMINYLTRANSFERASE-LIKE PROTEIN 1"/>
    <property type="match status" value="1"/>
</dbReference>
<evidence type="ECO:0000313" key="3">
    <source>
        <dbReference type="Proteomes" id="UP001202180"/>
    </source>
</evidence>
<comment type="caution">
    <text evidence="2">The sequence shown here is derived from an EMBL/GenBank/DDBJ whole genome shotgun (WGS) entry which is preliminary data.</text>
</comment>
<dbReference type="SUPFAM" id="SSF53448">
    <property type="entry name" value="Nucleotide-diphospho-sugar transferases"/>
    <property type="match status" value="1"/>
</dbReference>
<dbReference type="InterPro" id="IPR001173">
    <property type="entry name" value="Glyco_trans_2-like"/>
</dbReference>
<dbReference type="EMBL" id="JALPRF010000002">
    <property type="protein sequence ID" value="MCK8492299.1"/>
    <property type="molecule type" value="Genomic_DNA"/>
</dbReference>
<sequence length="248" mass="28690">MNSVLVSIITVCFNSEKYIEQTIKSVVSQTYGNIEYIIVDGKSTDSTLEIIERYSNKYPHVIKYISEADTGIYNAMNKGISMSTGELIGIINSDDWYEQTAIEQIINAYCLHGPAVYHGIQRTYSNDMLVELQCTNSTQLVVKMIEHPTCFLHKSLYLEYGVFDESYHYVGDYELMLRLRKFGVPFIIIESVIANFRQGGASHTAKAIWENYRLWLDLGLLSRSDYVYRSVMDRIRLFMKRGQYKIKK</sequence>
<dbReference type="Proteomes" id="UP001202180">
    <property type="component" value="Unassembled WGS sequence"/>
</dbReference>
<dbReference type="PANTHER" id="PTHR22916">
    <property type="entry name" value="GLYCOSYLTRANSFERASE"/>
    <property type="match status" value="1"/>
</dbReference>
<accession>A0ABT0HJG6</accession>
<keyword evidence="3" id="KW-1185">Reference proteome</keyword>
<dbReference type="InterPro" id="IPR029044">
    <property type="entry name" value="Nucleotide-diphossugar_trans"/>
</dbReference>
<dbReference type="CDD" id="cd06433">
    <property type="entry name" value="GT_2_WfgS_like"/>
    <property type="match status" value="1"/>
</dbReference>
<feature type="domain" description="Glycosyltransferase 2-like" evidence="1">
    <location>
        <begin position="7"/>
        <end position="127"/>
    </location>
</feature>
<evidence type="ECO:0000313" key="2">
    <source>
        <dbReference type="EMBL" id="MCK8492299.1"/>
    </source>
</evidence>
<organism evidence="2 3">
    <name type="scientific">Spirosoma liriopis</name>
    <dbReference type="NCBI Taxonomy" id="2937440"/>
    <lineage>
        <taxon>Bacteria</taxon>
        <taxon>Pseudomonadati</taxon>
        <taxon>Bacteroidota</taxon>
        <taxon>Cytophagia</taxon>
        <taxon>Cytophagales</taxon>
        <taxon>Cytophagaceae</taxon>
        <taxon>Spirosoma</taxon>
    </lineage>
</organism>
<proteinExistence type="predicted"/>
<protein>
    <submittedName>
        <fullName evidence="2">Glycosyltransferase</fullName>
    </submittedName>
</protein>
<evidence type="ECO:0000259" key="1">
    <source>
        <dbReference type="Pfam" id="PF00535"/>
    </source>
</evidence>